<reference evidence="9 10" key="1">
    <citation type="submission" date="2019-10" db="EMBL/GenBank/DDBJ databases">
        <authorList>
            <person name="Dong K."/>
        </authorList>
    </citation>
    <scope>NUCLEOTIDE SEQUENCE [LARGE SCALE GENOMIC DNA]</scope>
    <source>
        <strain evidence="9 10">DSM 28960</strain>
    </source>
</reference>
<accession>A0A7X2CZJ8</accession>
<dbReference type="PROSITE" id="PS50850">
    <property type="entry name" value="MFS"/>
    <property type="match status" value="1"/>
</dbReference>
<evidence type="ECO:0000313" key="10">
    <source>
        <dbReference type="Proteomes" id="UP000439550"/>
    </source>
</evidence>
<feature type="transmembrane region" description="Helical" evidence="7">
    <location>
        <begin position="159"/>
        <end position="181"/>
    </location>
</feature>
<dbReference type="OrthoDB" id="212436at2"/>
<feature type="transmembrane region" description="Helical" evidence="7">
    <location>
        <begin position="128"/>
        <end position="153"/>
    </location>
</feature>
<feature type="transmembrane region" description="Helical" evidence="7">
    <location>
        <begin position="334"/>
        <end position="351"/>
    </location>
</feature>
<feature type="transmembrane region" description="Helical" evidence="7">
    <location>
        <begin position="266"/>
        <end position="286"/>
    </location>
</feature>
<dbReference type="PANTHER" id="PTHR43124:SF3">
    <property type="entry name" value="CHLORAMPHENICOL EFFLUX PUMP RV0191"/>
    <property type="match status" value="1"/>
</dbReference>
<dbReference type="InterPro" id="IPR050189">
    <property type="entry name" value="MFS_Efflux_Transporters"/>
</dbReference>
<dbReference type="CDD" id="cd17324">
    <property type="entry name" value="MFS_NepI_like"/>
    <property type="match status" value="1"/>
</dbReference>
<dbReference type="GO" id="GO:0005886">
    <property type="term" value="C:plasma membrane"/>
    <property type="evidence" value="ECO:0007669"/>
    <property type="project" value="UniProtKB-SubCell"/>
</dbReference>
<dbReference type="EMBL" id="WITJ01000001">
    <property type="protein sequence ID" value="MQW38409.1"/>
    <property type="molecule type" value="Genomic_DNA"/>
</dbReference>
<dbReference type="InterPro" id="IPR036259">
    <property type="entry name" value="MFS_trans_sf"/>
</dbReference>
<dbReference type="RefSeq" id="WP_153494577.1">
    <property type="nucleotide sequence ID" value="NZ_CAXYUY010000005.1"/>
</dbReference>
<keyword evidence="4 7" id="KW-0812">Transmembrane</keyword>
<feature type="transmembrane region" description="Helical" evidence="7">
    <location>
        <begin position="357"/>
        <end position="376"/>
    </location>
</feature>
<organism evidence="9 10">
    <name type="scientific">Lactococcus hircilactis</name>
    <dbReference type="NCBI Taxonomy" id="1494462"/>
    <lineage>
        <taxon>Bacteria</taxon>
        <taxon>Bacillati</taxon>
        <taxon>Bacillota</taxon>
        <taxon>Bacilli</taxon>
        <taxon>Lactobacillales</taxon>
        <taxon>Streptococcaceae</taxon>
        <taxon>Lactococcus</taxon>
    </lineage>
</organism>
<evidence type="ECO:0000256" key="6">
    <source>
        <dbReference type="ARBA" id="ARBA00023136"/>
    </source>
</evidence>
<gene>
    <name evidence="9" type="ORF">GHI93_00395</name>
</gene>
<feature type="transmembrane region" description="Helical" evidence="7">
    <location>
        <begin position="41"/>
        <end position="58"/>
    </location>
</feature>
<feature type="domain" description="Major facilitator superfamily (MFS) profile" evidence="8">
    <location>
        <begin position="4"/>
        <end position="379"/>
    </location>
</feature>
<keyword evidence="5 7" id="KW-1133">Transmembrane helix</keyword>
<dbReference type="GO" id="GO:0022857">
    <property type="term" value="F:transmembrane transporter activity"/>
    <property type="evidence" value="ECO:0007669"/>
    <property type="project" value="InterPro"/>
</dbReference>
<keyword evidence="2" id="KW-0813">Transport</keyword>
<comment type="caution">
    <text evidence="9">The sequence shown here is derived from an EMBL/GenBank/DDBJ whole genome shotgun (WGS) entry which is preliminary data.</text>
</comment>
<dbReference type="SUPFAM" id="SSF103473">
    <property type="entry name" value="MFS general substrate transporter"/>
    <property type="match status" value="1"/>
</dbReference>
<feature type="transmembrane region" description="Helical" evidence="7">
    <location>
        <begin position="292"/>
        <end position="313"/>
    </location>
</feature>
<evidence type="ECO:0000256" key="7">
    <source>
        <dbReference type="SAM" id="Phobius"/>
    </source>
</evidence>
<feature type="transmembrane region" description="Helical" evidence="7">
    <location>
        <begin position="234"/>
        <end position="254"/>
    </location>
</feature>
<evidence type="ECO:0000256" key="3">
    <source>
        <dbReference type="ARBA" id="ARBA00022475"/>
    </source>
</evidence>
<proteinExistence type="predicted"/>
<comment type="subcellular location">
    <subcellularLocation>
        <location evidence="1">Cell membrane</location>
        <topology evidence="1">Multi-pass membrane protein</topology>
    </subcellularLocation>
</comment>
<dbReference type="InterPro" id="IPR001958">
    <property type="entry name" value="Tet-R_TetA/multi-R_MdtG-like"/>
</dbReference>
<evidence type="ECO:0000256" key="5">
    <source>
        <dbReference type="ARBA" id="ARBA00022989"/>
    </source>
</evidence>
<evidence type="ECO:0000256" key="4">
    <source>
        <dbReference type="ARBA" id="ARBA00022692"/>
    </source>
</evidence>
<dbReference type="InterPro" id="IPR020846">
    <property type="entry name" value="MFS_dom"/>
</dbReference>
<keyword evidence="6 7" id="KW-0472">Membrane</keyword>
<dbReference type="Gene3D" id="1.20.1250.20">
    <property type="entry name" value="MFS general substrate transporter like domains"/>
    <property type="match status" value="1"/>
</dbReference>
<keyword evidence="10" id="KW-1185">Reference proteome</keyword>
<evidence type="ECO:0000256" key="2">
    <source>
        <dbReference type="ARBA" id="ARBA00022448"/>
    </source>
</evidence>
<dbReference type="InterPro" id="IPR011701">
    <property type="entry name" value="MFS"/>
</dbReference>
<dbReference type="PANTHER" id="PTHR43124">
    <property type="entry name" value="PURINE EFFLUX PUMP PBUE"/>
    <property type="match status" value="1"/>
</dbReference>
<feature type="transmembrane region" description="Helical" evidence="7">
    <location>
        <begin position="7"/>
        <end position="29"/>
    </location>
</feature>
<dbReference type="Proteomes" id="UP000439550">
    <property type="component" value="Unassembled WGS sequence"/>
</dbReference>
<evidence type="ECO:0000313" key="9">
    <source>
        <dbReference type="EMBL" id="MQW38409.1"/>
    </source>
</evidence>
<sequence>MKKTISLYFLIMFLIGTDTFLVSPLLPLLSHLYHVPTTQSGWIVSAYAIGYVLFAIIAGPISDQRDKKKVLLFGFTGFGLATFLCAFAFNFSFMLIFRFLAGAFAAIAAPQIWASVPRVVKKKEVMKSMGYVGAAISVSQLAGVPIGSFLASISWRTPFLVVSFLSLLVAVVANFLLPNVLPQNQSKQKRNMIKIYHSIINDRVSVAVIIAYFIFQTGNFTVLNFIGTWLEKDFSVSITGVGFAMIFIGFGNLVGTTFGSQLIKQIGAKTSLFLGFGILILLYLSIPFSKSSLWGTAILTLIMMLNGFVFPIFMTLMQSTPIKDKSTMSSLGNAAMYAGSTISGMIGGILITNFPNFQGISGLCILLYLISATLYFKSGSLNLI</sequence>
<protein>
    <submittedName>
        <fullName evidence="9">MFS transporter</fullName>
    </submittedName>
</protein>
<evidence type="ECO:0000256" key="1">
    <source>
        <dbReference type="ARBA" id="ARBA00004651"/>
    </source>
</evidence>
<name>A0A7X2CZJ8_9LACT</name>
<keyword evidence="3" id="KW-1003">Cell membrane</keyword>
<feature type="transmembrane region" description="Helical" evidence="7">
    <location>
        <begin position="70"/>
        <end position="89"/>
    </location>
</feature>
<dbReference type="PRINTS" id="PR01035">
    <property type="entry name" value="TCRTETA"/>
</dbReference>
<evidence type="ECO:0000259" key="8">
    <source>
        <dbReference type="PROSITE" id="PS50850"/>
    </source>
</evidence>
<dbReference type="Pfam" id="PF07690">
    <property type="entry name" value="MFS_1"/>
    <property type="match status" value="1"/>
</dbReference>
<feature type="transmembrane region" description="Helical" evidence="7">
    <location>
        <begin position="95"/>
        <end position="116"/>
    </location>
</feature>
<dbReference type="AlphaFoldDB" id="A0A7X2CZJ8"/>